<evidence type="ECO:0000259" key="2">
    <source>
        <dbReference type="Pfam" id="PF11740"/>
    </source>
</evidence>
<dbReference type="GO" id="GO:0003677">
    <property type="term" value="F:DNA binding"/>
    <property type="evidence" value="ECO:0007669"/>
    <property type="project" value="UniProtKB-KW"/>
</dbReference>
<protein>
    <submittedName>
        <fullName evidence="3">DNA-binding protein</fullName>
    </submittedName>
</protein>
<keyword evidence="3" id="KW-0238">DNA-binding</keyword>
<evidence type="ECO:0000313" key="4">
    <source>
        <dbReference type="Proteomes" id="UP001069090"/>
    </source>
</evidence>
<dbReference type="Pfam" id="PF11740">
    <property type="entry name" value="KfrA_N"/>
    <property type="match status" value="1"/>
</dbReference>
<dbReference type="EMBL" id="JAPTGG010000013">
    <property type="protein sequence ID" value="MCZ0866556.1"/>
    <property type="molecule type" value="Genomic_DNA"/>
</dbReference>
<reference evidence="3 4" key="1">
    <citation type="submission" date="2022-12" db="EMBL/GenBank/DDBJ databases">
        <title>Dasania phycosphaerae sp. nov., isolated from particulate material of the south coast of Korea.</title>
        <authorList>
            <person name="Jiang Y."/>
        </authorList>
    </citation>
    <scope>NUCLEOTIDE SEQUENCE [LARGE SCALE GENOMIC DNA]</scope>
    <source>
        <strain evidence="3 4">GY-19</strain>
    </source>
</reference>
<organism evidence="3 4">
    <name type="scientific">Dasania phycosphaerae</name>
    <dbReference type="NCBI Taxonomy" id="2950436"/>
    <lineage>
        <taxon>Bacteria</taxon>
        <taxon>Pseudomonadati</taxon>
        <taxon>Pseudomonadota</taxon>
        <taxon>Gammaproteobacteria</taxon>
        <taxon>Cellvibrionales</taxon>
        <taxon>Spongiibacteraceae</taxon>
        <taxon>Dasania</taxon>
    </lineage>
</organism>
<keyword evidence="4" id="KW-1185">Reference proteome</keyword>
<feature type="domain" description="KfrA N-terminal DNA-binding" evidence="2">
    <location>
        <begin position="9"/>
        <end position="115"/>
    </location>
</feature>
<feature type="coiled-coil region" evidence="1">
    <location>
        <begin position="195"/>
        <end position="292"/>
    </location>
</feature>
<comment type="caution">
    <text evidence="3">The sequence shown here is derived from an EMBL/GenBank/DDBJ whole genome shotgun (WGS) entry which is preliminary data.</text>
</comment>
<keyword evidence="1" id="KW-0175">Coiled coil</keyword>
<gene>
    <name evidence="3" type="ORF">O0V09_15190</name>
</gene>
<name>A0A9J6RPX0_9GAMM</name>
<dbReference type="Proteomes" id="UP001069090">
    <property type="component" value="Unassembled WGS sequence"/>
</dbReference>
<dbReference type="InterPro" id="IPR021104">
    <property type="entry name" value="KfrA_DNA-bd_N"/>
</dbReference>
<feature type="coiled-coil region" evidence="1">
    <location>
        <begin position="82"/>
        <end position="158"/>
    </location>
</feature>
<proteinExistence type="predicted"/>
<dbReference type="AlphaFoldDB" id="A0A9J6RPX0"/>
<accession>A0A9J6RPX0</accession>
<evidence type="ECO:0000256" key="1">
    <source>
        <dbReference type="SAM" id="Coils"/>
    </source>
</evidence>
<sequence length="339" mass="38517">MARPPVIGYEDVEEAVRMLQGKGKPINPYQVRSVLGKGSEAKILYYLKGMGLDIEYQDEDPLTKRIVNLVRPVVVELNEQYEEQIRNEKAGLIEELSSERERVKSYRDQLADMSAKLKDETSRADSSLKKIEQLQTELNAERKALAEQKQRTLSLEEKLDSTNTSLKDTKLHLESTKAEHKELVVLLKDEHARTLQGYKEALEQSNRSADRVKTQLEEKTTVVSKQGLELTALKERLAEASQKEQSFIVQIEQKDRLISEHSSKLVDLSSELEKLSTEIQGHLKTIATLQESDEENIKLKSENAALVKANDKLSTELDVLKVVIDKLSPRQEDKDKKPG</sequence>
<evidence type="ECO:0000313" key="3">
    <source>
        <dbReference type="EMBL" id="MCZ0866556.1"/>
    </source>
</evidence>
<dbReference type="RefSeq" id="WP_268905226.1">
    <property type="nucleotide sequence ID" value="NZ_JAPTGG010000013.1"/>
</dbReference>